<dbReference type="EMBL" id="RPFW01000005">
    <property type="protein sequence ID" value="TVZ02359.1"/>
    <property type="molecule type" value="Genomic_DNA"/>
</dbReference>
<comment type="caution">
    <text evidence="7">The sequence shown here is derived from an EMBL/GenBank/DDBJ whole genome shotgun (WGS) entry which is preliminary data.</text>
</comment>
<evidence type="ECO:0000313" key="8">
    <source>
        <dbReference type="Proteomes" id="UP000460272"/>
    </source>
</evidence>
<comment type="cofactor">
    <cofactor evidence="1">
        <name>FAD</name>
        <dbReference type="ChEBI" id="CHEBI:57692"/>
    </cofactor>
</comment>
<keyword evidence="3" id="KW-0285">Flavoprotein</keyword>
<dbReference type="RefSeq" id="WP_145857287.1">
    <property type="nucleotide sequence ID" value="NZ_RPFW01000005.1"/>
</dbReference>
<evidence type="ECO:0000256" key="2">
    <source>
        <dbReference type="ARBA" id="ARBA00010139"/>
    </source>
</evidence>
<dbReference type="InterPro" id="IPR036188">
    <property type="entry name" value="FAD/NAD-bd_sf"/>
</dbReference>
<dbReference type="PANTHER" id="PTHR43098:SF2">
    <property type="entry name" value="FAD-BINDING MONOOXYGENASE AUSB-RELATED"/>
    <property type="match status" value="1"/>
</dbReference>
<keyword evidence="4" id="KW-0274">FAD</keyword>
<reference evidence="7 8" key="1">
    <citation type="submission" date="2018-11" db="EMBL/GenBank/DDBJ databases">
        <title>Trebonia kvetii gen.nov., sp.nov., a novel acidophilic actinobacterium, and proposal of the new actinobacterial family Treboniaceae fam. nov.</title>
        <authorList>
            <person name="Rapoport D."/>
            <person name="Sagova-Mareckova M."/>
            <person name="Sedlacek I."/>
            <person name="Provaznik J."/>
            <person name="Kralova S."/>
            <person name="Pavlinic D."/>
            <person name="Benes V."/>
            <person name="Kopecky J."/>
        </authorList>
    </citation>
    <scope>NUCLEOTIDE SEQUENCE [LARGE SCALE GENOMIC DNA]</scope>
    <source>
        <strain evidence="7 8">15Tr583</strain>
    </source>
</reference>
<dbReference type="Pfam" id="PF13738">
    <property type="entry name" value="Pyr_redox_3"/>
    <property type="match status" value="1"/>
</dbReference>
<dbReference type="InterPro" id="IPR050775">
    <property type="entry name" value="FAD-binding_Monooxygenases"/>
</dbReference>
<evidence type="ECO:0000256" key="5">
    <source>
        <dbReference type="ARBA" id="ARBA00022857"/>
    </source>
</evidence>
<evidence type="ECO:0000256" key="6">
    <source>
        <dbReference type="ARBA" id="ARBA00023002"/>
    </source>
</evidence>
<keyword evidence="5" id="KW-0521">NADP</keyword>
<dbReference type="GO" id="GO:0016709">
    <property type="term" value="F:oxidoreductase activity, acting on paired donors, with incorporation or reduction of molecular oxygen, NAD(P)H as one donor, and incorporation of one atom of oxygen"/>
    <property type="evidence" value="ECO:0007669"/>
    <property type="project" value="UniProtKB-ARBA"/>
</dbReference>
<keyword evidence="8" id="KW-1185">Reference proteome</keyword>
<evidence type="ECO:0000313" key="7">
    <source>
        <dbReference type="EMBL" id="TVZ02359.1"/>
    </source>
</evidence>
<dbReference type="AlphaFoldDB" id="A0A6P2BTB6"/>
<dbReference type="Proteomes" id="UP000460272">
    <property type="component" value="Unassembled WGS sequence"/>
</dbReference>
<organism evidence="7 8">
    <name type="scientific">Trebonia kvetii</name>
    <dbReference type="NCBI Taxonomy" id="2480626"/>
    <lineage>
        <taxon>Bacteria</taxon>
        <taxon>Bacillati</taxon>
        <taxon>Actinomycetota</taxon>
        <taxon>Actinomycetes</taxon>
        <taxon>Streptosporangiales</taxon>
        <taxon>Treboniaceae</taxon>
        <taxon>Trebonia</taxon>
    </lineage>
</organism>
<dbReference type="Gene3D" id="3.50.50.60">
    <property type="entry name" value="FAD/NAD(P)-binding domain"/>
    <property type="match status" value="2"/>
</dbReference>
<accession>A0A6P2BTB6</accession>
<gene>
    <name evidence="7" type="ORF">EAS64_26500</name>
</gene>
<sequence length="539" mass="59869">MSSELDADVDILIVGAGVTGIYQLYLAREAGYSVQLVDAGTGVGGTWYWNRYPGSRYDSESYTYGYFFSEELFKEWEWSEHFAGQAENERYFNHVVDKFGLRRHIRFSTRVTSAVWGKESSTWQVTAADGYTARARYLVAATGVLSAPFYPDVPGRESFRGESYHTGLWPKTEVDFKGKRVAVIGTGSSGVQVIPVIAPDVASLTVYQRTPNWATPLNNRPVTPQEQAELKAGFASIKETVDKSASGFLHQPSAKMTFDDSPEERQAFYERTWQLGGFGKIISNYRDMTMNPAANAEWSRFVADKIRAVVRDPATAEKLIPKDHGYAGKRPPYVTDYYEAYNRPNVSLIDLKETPITAVTETGIETAEGLREFDIIVWATGFDFGTGALKRIGIVGRDGLPLKEYWADGPLTYLGIMAHHFPNFFFPGGPHGGAGNNPRYNGDQSDFIAGLLEFAREHGHAVIEAPKALEDEWTTMVNEAAYTMSPFKELSYFFGSNIPGKAKAFLLNSLGRPKMLEMMETAAKSDYAGFFPGSEDSGQ</sequence>
<comment type="similarity">
    <text evidence="2">Belongs to the FAD-binding monooxygenase family.</text>
</comment>
<dbReference type="OrthoDB" id="5168853at2"/>
<evidence type="ECO:0000256" key="4">
    <source>
        <dbReference type="ARBA" id="ARBA00022827"/>
    </source>
</evidence>
<dbReference type="PANTHER" id="PTHR43098">
    <property type="entry name" value="L-ORNITHINE N(5)-MONOOXYGENASE-RELATED"/>
    <property type="match status" value="1"/>
</dbReference>
<dbReference type="SUPFAM" id="SSF51905">
    <property type="entry name" value="FAD/NAD(P)-binding domain"/>
    <property type="match status" value="2"/>
</dbReference>
<protein>
    <submittedName>
        <fullName evidence="7">NAD(P)/FAD-dependent oxidoreductase</fullName>
    </submittedName>
</protein>
<proteinExistence type="inferred from homology"/>
<keyword evidence="6" id="KW-0560">Oxidoreductase</keyword>
<evidence type="ECO:0000256" key="3">
    <source>
        <dbReference type="ARBA" id="ARBA00022630"/>
    </source>
</evidence>
<name>A0A6P2BTB6_9ACTN</name>
<evidence type="ECO:0000256" key="1">
    <source>
        <dbReference type="ARBA" id="ARBA00001974"/>
    </source>
</evidence>